<dbReference type="InterPro" id="IPR011650">
    <property type="entry name" value="Peptidase_M20_dimer"/>
</dbReference>
<evidence type="ECO:0000256" key="8">
    <source>
        <dbReference type="ARBA" id="ARBA00023285"/>
    </source>
</evidence>
<evidence type="ECO:0000259" key="18">
    <source>
        <dbReference type="Pfam" id="PF07687"/>
    </source>
</evidence>
<dbReference type="CDD" id="cd03890">
    <property type="entry name" value="M20_pepD"/>
    <property type="match status" value="1"/>
</dbReference>
<evidence type="ECO:0000256" key="12">
    <source>
        <dbReference type="ARBA" id="ARBA00061423"/>
    </source>
</evidence>
<protein>
    <recommendedName>
        <fullName evidence="13">Cytosol non-specific dipeptidase</fullName>
        <ecNumber evidence="10">3.4.13.18</ecNumber>
    </recommendedName>
    <alternativeName>
        <fullName evidence="16">Aminoacyl-histidine dipeptidase</fullName>
    </alternativeName>
    <alternativeName>
        <fullName evidence="15">Beta-alanyl-histidine dipeptidase</fullName>
    </alternativeName>
    <alternativeName>
        <fullName evidence="14">Carnosinase</fullName>
    </alternativeName>
    <alternativeName>
        <fullName evidence="11">Peptidase D</fullName>
    </alternativeName>
    <alternativeName>
        <fullName evidence="17">Xaa-His dipeptidase</fullName>
    </alternativeName>
</protein>
<dbReference type="GO" id="GO:0005829">
    <property type="term" value="C:cytosol"/>
    <property type="evidence" value="ECO:0007669"/>
    <property type="project" value="TreeGrafter"/>
</dbReference>
<feature type="domain" description="Peptidase M20 dimerisation" evidence="18">
    <location>
        <begin position="205"/>
        <end position="281"/>
    </location>
</feature>
<dbReference type="InterPro" id="IPR002933">
    <property type="entry name" value="Peptidase_M20"/>
</dbReference>
<dbReference type="GO" id="GO:0070573">
    <property type="term" value="F:metallodipeptidase activity"/>
    <property type="evidence" value="ECO:0007669"/>
    <property type="project" value="TreeGrafter"/>
</dbReference>
<comment type="similarity">
    <text evidence="12">Belongs to the peptidase M20C family.</text>
</comment>
<evidence type="ECO:0000256" key="15">
    <source>
        <dbReference type="ARBA" id="ARBA00076004"/>
    </source>
</evidence>
<comment type="cofactor">
    <cofactor evidence="1">
        <name>Co(2+)</name>
        <dbReference type="ChEBI" id="CHEBI:48828"/>
    </cofactor>
</comment>
<evidence type="ECO:0000256" key="5">
    <source>
        <dbReference type="ARBA" id="ARBA00022801"/>
    </source>
</evidence>
<reference evidence="19" key="1">
    <citation type="submission" date="2024-07" db="EMBL/GenBank/DDBJ databases">
        <authorList>
            <person name="Li X.-J."/>
            <person name="Wang X."/>
        </authorList>
    </citation>
    <scope>NUCLEOTIDE SEQUENCE</scope>
    <source>
        <strain evidence="19">HSP-334</strain>
    </source>
</reference>
<dbReference type="SUPFAM" id="SSF55031">
    <property type="entry name" value="Bacterial exopeptidase dimerisation domain"/>
    <property type="match status" value="1"/>
</dbReference>
<dbReference type="EC" id="3.4.13.18" evidence="10"/>
<comment type="cofactor">
    <cofactor evidence="2">
        <name>Zn(2+)</name>
        <dbReference type="ChEBI" id="CHEBI:29105"/>
    </cofactor>
</comment>
<proteinExistence type="inferred from homology"/>
<accession>A0AB39VED9</accession>
<organism evidence="19">
    <name type="scientific">Leptotrichia rugosa</name>
    <dbReference type="NCBI Taxonomy" id="3239302"/>
    <lineage>
        <taxon>Bacteria</taxon>
        <taxon>Fusobacteriati</taxon>
        <taxon>Fusobacteriota</taxon>
        <taxon>Fusobacteriia</taxon>
        <taxon>Fusobacteriales</taxon>
        <taxon>Leptotrichiaceae</taxon>
        <taxon>Leptotrichia</taxon>
    </lineage>
</organism>
<keyword evidence="3" id="KW-0645">Protease</keyword>
<evidence type="ECO:0000256" key="14">
    <source>
        <dbReference type="ARBA" id="ARBA00075285"/>
    </source>
</evidence>
<dbReference type="Pfam" id="PF01546">
    <property type="entry name" value="Peptidase_M20"/>
    <property type="match status" value="1"/>
</dbReference>
<dbReference type="PANTHER" id="PTHR43501">
    <property type="entry name" value="CYTOSOL NON-SPECIFIC DIPEPTIDASE"/>
    <property type="match status" value="1"/>
</dbReference>
<dbReference type="FunFam" id="3.40.630.10:FF:000018">
    <property type="entry name" value="Aminoacyl-histidine dipeptidase PepD"/>
    <property type="match status" value="1"/>
</dbReference>
<dbReference type="SUPFAM" id="SSF53187">
    <property type="entry name" value="Zn-dependent exopeptidases"/>
    <property type="match status" value="1"/>
</dbReference>
<dbReference type="GO" id="GO:0046872">
    <property type="term" value="F:metal ion binding"/>
    <property type="evidence" value="ECO:0007669"/>
    <property type="project" value="UniProtKB-KW"/>
</dbReference>
<keyword evidence="5" id="KW-0378">Hydrolase</keyword>
<dbReference type="PRINTS" id="PR00934">
    <property type="entry name" value="XHISDIPTASE"/>
</dbReference>
<dbReference type="KEGG" id="lrug:AB8B22_06610"/>
<name>A0AB39VED9_9FUSO</name>
<evidence type="ECO:0000256" key="6">
    <source>
        <dbReference type="ARBA" id="ARBA00022833"/>
    </source>
</evidence>
<dbReference type="InterPro" id="IPR001160">
    <property type="entry name" value="Peptidase_M20C"/>
</dbReference>
<dbReference type="PANTHER" id="PTHR43501:SF1">
    <property type="entry name" value="CYTOSOL NON-SPECIFIC DIPEPTIDASE"/>
    <property type="match status" value="1"/>
</dbReference>
<gene>
    <name evidence="19" type="ORF">AB8B22_06610</name>
</gene>
<sequence length="490" mass="55041">MELENLYPQKVFHYFSEISKIPRGSKREKKISDFLVNFAKERNLEVIQDKALNVLIKKEATKGYENFSPLILQGHMDMVWEKNKNTDFDFENCGIELAVKDGFLTANGTTLGADNGIAVAIALAILDSDDIAHPALEVILTTDEEEGMTGVNNLDFSLFSGKTLINLDTEEYGQVYVSSAGGARIENEFNLIKKDCENDDTVFSIEVKGLDGGHSGAEIHLGLGNSNKILNEVLYHLNKRYFMELINFDGGEKTNAIPREAICHISVKLDEPGHRLEELANLAFKNILTDFGVIDKNPVLEIKKIGNVKNFKKISTADTNRVLSFFHEFPNGVISMSKDVENLVETSINLGVIKSEEISNQLRIKIQSLPRSSVNHSLEKLIEEIKELCKKYDVKMKVSAPYPSWEYRKDSKIRELMINSFKKINNSEPEIKAIHAGLECGIFDANMDVDITSIGPNIYGAHTPEERMEISSVGKTWDLLLTVLKDYNIK</sequence>
<dbReference type="Pfam" id="PF07687">
    <property type="entry name" value="M20_dimer"/>
    <property type="match status" value="1"/>
</dbReference>
<evidence type="ECO:0000256" key="17">
    <source>
        <dbReference type="ARBA" id="ARBA00078074"/>
    </source>
</evidence>
<evidence type="ECO:0000256" key="2">
    <source>
        <dbReference type="ARBA" id="ARBA00001947"/>
    </source>
</evidence>
<dbReference type="GO" id="GO:0006508">
    <property type="term" value="P:proteolysis"/>
    <property type="evidence" value="ECO:0007669"/>
    <property type="project" value="UniProtKB-KW"/>
</dbReference>
<evidence type="ECO:0000256" key="7">
    <source>
        <dbReference type="ARBA" id="ARBA00023049"/>
    </source>
</evidence>
<dbReference type="NCBIfam" id="TIGR01893">
    <property type="entry name" value="aa-his-dipept"/>
    <property type="match status" value="1"/>
</dbReference>
<evidence type="ECO:0000256" key="16">
    <source>
        <dbReference type="ARBA" id="ARBA00077688"/>
    </source>
</evidence>
<evidence type="ECO:0000256" key="3">
    <source>
        <dbReference type="ARBA" id="ARBA00022670"/>
    </source>
</evidence>
<keyword evidence="4" id="KW-0479">Metal-binding</keyword>
<evidence type="ECO:0000256" key="1">
    <source>
        <dbReference type="ARBA" id="ARBA00001941"/>
    </source>
</evidence>
<evidence type="ECO:0000256" key="13">
    <source>
        <dbReference type="ARBA" id="ARBA00071271"/>
    </source>
</evidence>
<evidence type="ECO:0000313" key="19">
    <source>
        <dbReference type="EMBL" id="XDU66097.1"/>
    </source>
</evidence>
<dbReference type="EMBL" id="CP165644">
    <property type="protein sequence ID" value="XDU66097.1"/>
    <property type="molecule type" value="Genomic_DNA"/>
</dbReference>
<keyword evidence="7" id="KW-0482">Metalloprotease</keyword>
<evidence type="ECO:0000256" key="9">
    <source>
        <dbReference type="ARBA" id="ARBA00036421"/>
    </source>
</evidence>
<dbReference type="InterPro" id="IPR036264">
    <property type="entry name" value="Bact_exopeptidase_dim_dom"/>
</dbReference>
<dbReference type="RefSeq" id="WP_369710518.1">
    <property type="nucleotide sequence ID" value="NZ_CP165644.1"/>
</dbReference>
<dbReference type="Gene3D" id="3.40.630.10">
    <property type="entry name" value="Zn peptidases"/>
    <property type="match status" value="2"/>
</dbReference>
<comment type="catalytic activity">
    <reaction evidence="9">
        <text>Hydrolysis of dipeptides, preferentially hydrophobic dipeptides including prolyl amino acids.</text>
        <dbReference type="EC" id="3.4.13.18"/>
    </reaction>
</comment>
<dbReference type="PIRSF" id="PIRSF016599">
    <property type="entry name" value="Xaa-His_dipept"/>
    <property type="match status" value="1"/>
</dbReference>
<dbReference type="FunFam" id="3.40.630.10:FF:000015">
    <property type="entry name" value="Aminoacyl-histidine dipeptidase PepD"/>
    <property type="match status" value="1"/>
</dbReference>
<evidence type="ECO:0000256" key="10">
    <source>
        <dbReference type="ARBA" id="ARBA00038976"/>
    </source>
</evidence>
<keyword evidence="8" id="KW-0170">Cobalt</keyword>
<dbReference type="AlphaFoldDB" id="A0AB39VED9"/>
<keyword evidence="6" id="KW-0862">Zinc</keyword>
<evidence type="ECO:0000256" key="11">
    <source>
        <dbReference type="ARBA" id="ARBA00044252"/>
    </source>
</evidence>
<evidence type="ECO:0000256" key="4">
    <source>
        <dbReference type="ARBA" id="ARBA00022723"/>
    </source>
</evidence>